<keyword evidence="2" id="KW-1185">Reference proteome</keyword>
<dbReference type="EMBL" id="CAMGYJ010000003">
    <property type="protein sequence ID" value="CAI0390656.1"/>
    <property type="molecule type" value="Genomic_DNA"/>
</dbReference>
<dbReference type="GO" id="GO:0005385">
    <property type="term" value="F:zinc ion transmembrane transporter activity"/>
    <property type="evidence" value="ECO:0007669"/>
    <property type="project" value="TreeGrafter"/>
</dbReference>
<gene>
    <name evidence="1" type="ORF">LITE_LOCUS6831</name>
</gene>
<evidence type="ECO:0000313" key="1">
    <source>
        <dbReference type="EMBL" id="CAI0390656.1"/>
    </source>
</evidence>
<reference evidence="1" key="1">
    <citation type="submission" date="2022-08" db="EMBL/GenBank/DDBJ databases">
        <authorList>
            <person name="Gutierrez-Valencia J."/>
        </authorList>
    </citation>
    <scope>NUCLEOTIDE SEQUENCE</scope>
</reference>
<accession>A0AAV0HZS5</accession>
<evidence type="ECO:0000313" key="2">
    <source>
        <dbReference type="Proteomes" id="UP001154282"/>
    </source>
</evidence>
<dbReference type="GO" id="GO:0005886">
    <property type="term" value="C:plasma membrane"/>
    <property type="evidence" value="ECO:0007669"/>
    <property type="project" value="TreeGrafter"/>
</dbReference>
<dbReference type="PANTHER" id="PTHR11040">
    <property type="entry name" value="ZINC/IRON TRANSPORTER"/>
    <property type="match status" value="1"/>
</dbReference>
<protein>
    <submittedName>
        <fullName evidence="1">Uncharacterized protein</fullName>
    </submittedName>
</protein>
<dbReference type="PANTHER" id="PTHR11040:SF35">
    <property type="entry name" value="ZINC TRANSPORTER 5"/>
    <property type="match status" value="1"/>
</dbReference>
<dbReference type="Proteomes" id="UP001154282">
    <property type="component" value="Unassembled WGS sequence"/>
</dbReference>
<name>A0AAV0HZS5_9ROSI</name>
<organism evidence="1 2">
    <name type="scientific">Linum tenue</name>
    <dbReference type="NCBI Taxonomy" id="586396"/>
    <lineage>
        <taxon>Eukaryota</taxon>
        <taxon>Viridiplantae</taxon>
        <taxon>Streptophyta</taxon>
        <taxon>Embryophyta</taxon>
        <taxon>Tracheophyta</taxon>
        <taxon>Spermatophyta</taxon>
        <taxon>Magnoliopsida</taxon>
        <taxon>eudicotyledons</taxon>
        <taxon>Gunneridae</taxon>
        <taxon>Pentapetalae</taxon>
        <taxon>rosids</taxon>
        <taxon>fabids</taxon>
        <taxon>Malpighiales</taxon>
        <taxon>Linaceae</taxon>
        <taxon>Linum</taxon>
    </lineage>
</organism>
<comment type="caution">
    <text evidence="1">The sequence shown here is derived from an EMBL/GenBank/DDBJ whole genome shotgun (WGS) entry which is preliminary data.</text>
</comment>
<sequence>MAWMALFFSLTTPFGIATNMRISNVYKENSQTALIVEGVFSSASSRILIYMVLMDLFVGS</sequence>
<proteinExistence type="predicted"/>
<dbReference type="AlphaFoldDB" id="A0AAV0HZS5"/>